<feature type="region of interest" description="Disordered" evidence="1">
    <location>
        <begin position="273"/>
        <end position="298"/>
    </location>
</feature>
<feature type="region of interest" description="Disordered" evidence="1">
    <location>
        <begin position="467"/>
        <end position="500"/>
    </location>
</feature>
<proteinExistence type="predicted"/>
<evidence type="ECO:0000256" key="1">
    <source>
        <dbReference type="SAM" id="MobiDB-lite"/>
    </source>
</evidence>
<dbReference type="Proteomes" id="UP000030475">
    <property type="component" value="Unassembled WGS sequence"/>
</dbReference>
<dbReference type="Pfam" id="PF06812">
    <property type="entry name" value="ImpA_N"/>
    <property type="match status" value="1"/>
</dbReference>
<feature type="domain" description="ImpA N-terminal" evidence="2">
    <location>
        <begin position="32"/>
        <end position="143"/>
    </location>
</feature>
<comment type="caution">
    <text evidence="3">The sequence shown here is derived from an EMBL/GenBank/DDBJ whole genome shotgun (WGS) entry which is preliminary data.</text>
</comment>
<dbReference type="Pfam" id="PF16989">
    <property type="entry name" value="T6SS_VasJ"/>
    <property type="match status" value="1"/>
</dbReference>
<evidence type="ECO:0000313" key="4">
    <source>
        <dbReference type="Proteomes" id="UP000030475"/>
    </source>
</evidence>
<sequence length="623" mass="64902">MGMSERRPPGGAAARARMPIDVEALAVLGRTDIDSAMPAGADVRADARFDALHAELAKLASPGASGQVDWRAATHLAAELLRERGKDLLVGCYLAGALLQTGGAAGLRCGLEIVGDLVERHWDAMSPPVSRMRARRGALQWLVDRVDAMHDAGAAACGGACSAELVAQLRAAARRIDALLAERDDDAPTMRAVHAFAERLPVEVVEVVEVADEADVAEATEATEATEAAEAADVAETAETAETAEADAHGSTGGPAAEIAIAAAEQALIDPAGRAAPSAGTDTNANADAARQPARLDEAAGRERALADALAQLHCVATAFAQADWADARGFRLRRVACWSSVCVLPETDAENGRTRIAAPSASIVGAAKNIDGDGEPVAAVRFAEAHAQAFPLWLDLQRIAARALARAGGDGADARREVETAVRALLARLPGLDALTFADGTPFADDATRAWLGELGAPVVAADAVSPSSLPLSPRPSPPERSSPMAGEPARAPGDACGASADDAVDRACAFAASGQLDLALHAIQHAIDRATSAEQRLRARVRLCELARDHWPHEVPEAFARGVIEPIRRHDLLAWNPELALDGLSAAYALLIRRDRESAHARTVLDEIAGVDAARAMRLST</sequence>
<evidence type="ECO:0000313" key="3">
    <source>
        <dbReference type="EMBL" id="KGX20277.1"/>
    </source>
</evidence>
<reference evidence="3 4" key="1">
    <citation type="submission" date="2014-08" db="EMBL/GenBank/DDBJ databases">
        <authorList>
            <person name="Bunnell A."/>
            <person name="Chain P.S."/>
            <person name="Chertkov O."/>
            <person name="Currie B.J."/>
            <person name="Daligault H.E."/>
            <person name="Davenport K.W."/>
            <person name="Davis C."/>
            <person name="Gleasner C.D."/>
            <person name="Johnson S.L."/>
            <person name="Kaestli M."/>
            <person name="Koren S."/>
            <person name="Kunde Y.A."/>
            <person name="Mayo M."/>
            <person name="McMurry K.K."/>
            <person name="Price E.P."/>
            <person name="Reitenga K.G."/>
            <person name="Robison R."/>
            <person name="Rosovitz M.J."/>
            <person name="Sarovich D.S."/>
            <person name="Teshima H."/>
        </authorList>
    </citation>
    <scope>NUCLEOTIDE SEQUENCE [LARGE SCALE GENOMIC DNA]</scope>
    <source>
        <strain evidence="3 4">MSHR44</strain>
    </source>
</reference>
<dbReference type="EMBL" id="JQIM01000006">
    <property type="protein sequence ID" value="KGX20277.1"/>
    <property type="molecule type" value="Genomic_DNA"/>
</dbReference>
<dbReference type="PANTHER" id="PTHR37024">
    <property type="entry name" value="TYPE VI SECRETION SYSTEM DUF2094 AND IMPA-RELATED DOMAIN PROTEIN"/>
    <property type="match status" value="1"/>
</dbReference>
<protein>
    <recommendedName>
        <fullName evidence="2">ImpA N-terminal domain-containing protein</fullName>
    </recommendedName>
</protein>
<dbReference type="InterPro" id="IPR017739">
    <property type="entry name" value="T6SS-assoc_VCA0119"/>
</dbReference>
<accession>A0AA40JJF7</accession>
<feature type="region of interest" description="Disordered" evidence="1">
    <location>
        <begin position="220"/>
        <end position="253"/>
    </location>
</feature>
<evidence type="ECO:0000259" key="2">
    <source>
        <dbReference type="Pfam" id="PF06812"/>
    </source>
</evidence>
<gene>
    <name evidence="3" type="ORF">Y036_6373</name>
</gene>
<dbReference type="AlphaFoldDB" id="A0AA40JJF7"/>
<organism evidence="3 4">
    <name type="scientific">Burkholderia pseudomallei</name>
    <name type="common">Pseudomonas pseudomallei</name>
    <dbReference type="NCBI Taxonomy" id="28450"/>
    <lineage>
        <taxon>Bacteria</taxon>
        <taxon>Pseudomonadati</taxon>
        <taxon>Pseudomonadota</taxon>
        <taxon>Betaproteobacteria</taxon>
        <taxon>Burkholderiales</taxon>
        <taxon>Burkholderiaceae</taxon>
        <taxon>Burkholderia</taxon>
        <taxon>pseudomallei group</taxon>
    </lineage>
</organism>
<feature type="compositionally biased region" description="Low complexity" evidence="1">
    <location>
        <begin position="220"/>
        <end position="243"/>
    </location>
</feature>
<dbReference type="InterPro" id="IPR010657">
    <property type="entry name" value="ImpA_N"/>
</dbReference>
<feature type="compositionally biased region" description="Low complexity" evidence="1">
    <location>
        <begin position="281"/>
        <end position="290"/>
    </location>
</feature>
<dbReference type="NCBIfam" id="TIGR03362">
    <property type="entry name" value="VI_chp_7"/>
    <property type="match status" value="1"/>
</dbReference>
<name>A0AA40JJF7_BURPE</name>
<dbReference type="PANTHER" id="PTHR37024:SF3">
    <property type="entry name" value="TYPE VI SECRETION SYSTEM PROTEIN TSSA"/>
    <property type="match status" value="1"/>
</dbReference>
<dbReference type="RefSeq" id="WP_038740175.1">
    <property type="nucleotide sequence ID" value="NZ_KN150939.1"/>
</dbReference>